<dbReference type="OMA" id="GSTCRWQ"/>
<evidence type="ECO:0000313" key="2">
    <source>
        <dbReference type="EMBL" id="CAD8070291.1"/>
    </source>
</evidence>
<evidence type="ECO:0000313" key="3">
    <source>
        <dbReference type="Proteomes" id="UP000688137"/>
    </source>
</evidence>
<accession>A0A8S1LXN4</accession>
<feature type="signal peptide" evidence="1">
    <location>
        <begin position="1"/>
        <end position="21"/>
    </location>
</feature>
<feature type="chain" id="PRO_5035776627" evidence="1">
    <location>
        <begin position="22"/>
        <end position="84"/>
    </location>
</feature>
<evidence type="ECO:0000256" key="1">
    <source>
        <dbReference type="SAM" id="SignalP"/>
    </source>
</evidence>
<name>A0A8S1LXN4_PARPR</name>
<organism evidence="2 3">
    <name type="scientific">Paramecium primaurelia</name>
    <dbReference type="NCBI Taxonomy" id="5886"/>
    <lineage>
        <taxon>Eukaryota</taxon>
        <taxon>Sar</taxon>
        <taxon>Alveolata</taxon>
        <taxon>Ciliophora</taxon>
        <taxon>Intramacronucleata</taxon>
        <taxon>Oligohymenophorea</taxon>
        <taxon>Peniculida</taxon>
        <taxon>Parameciidae</taxon>
        <taxon>Paramecium</taxon>
    </lineage>
</organism>
<comment type="caution">
    <text evidence="2">The sequence shown here is derived from an EMBL/GenBank/DDBJ whole genome shotgun (WGS) entry which is preliminary data.</text>
</comment>
<dbReference type="Proteomes" id="UP000688137">
    <property type="component" value="Unassembled WGS sequence"/>
</dbReference>
<protein>
    <submittedName>
        <fullName evidence="2">Uncharacterized protein</fullName>
    </submittedName>
</protein>
<dbReference type="AlphaFoldDB" id="A0A8S1LXN4"/>
<proteinExistence type="predicted"/>
<sequence length="84" mass="9497">MKKLIFLGALLLLLQITYVNANCMQLAQDFKCTYMHLQCTDNDNGECSCEDGSTCRWKDGIGDDNCPCGGAKPRRRRRRVHDGL</sequence>
<keyword evidence="3" id="KW-1185">Reference proteome</keyword>
<keyword evidence="1" id="KW-0732">Signal</keyword>
<dbReference type="EMBL" id="CAJJDM010000045">
    <property type="protein sequence ID" value="CAD8070291.1"/>
    <property type="molecule type" value="Genomic_DNA"/>
</dbReference>
<gene>
    <name evidence="2" type="ORF">PPRIM_AZ9-3.1.T0450154</name>
</gene>
<reference evidence="2" key="1">
    <citation type="submission" date="2021-01" db="EMBL/GenBank/DDBJ databases">
        <authorList>
            <consortium name="Genoscope - CEA"/>
            <person name="William W."/>
        </authorList>
    </citation>
    <scope>NUCLEOTIDE SEQUENCE</scope>
</reference>